<sequence>MTLRPSVISRSSLRFMSKVLNAFSPDFSDLAPSEVIRRAERVEREWDFADCADTDVASPARFLNLRYGDGIFLCCRCSHENSLLHIQGPFPLRHLNCGQCDHILCGSCHSTEILTPASQADPSAASQRSDATDRLLRNCRVCPQCGLSHRTDARGDCALEICQCGCPVKLGSHYHIGSVEQWQRDPIASAQNLRDRRREELLDKAVKQHRRYGYIPS</sequence>
<accession>A0A6A5QZ52</accession>
<dbReference type="Proteomes" id="UP000800096">
    <property type="component" value="Unassembled WGS sequence"/>
</dbReference>
<dbReference type="InterPro" id="IPR058253">
    <property type="entry name" value="Zn_ribbon_double"/>
</dbReference>
<evidence type="ECO:0000313" key="2">
    <source>
        <dbReference type="EMBL" id="KAF1920118.1"/>
    </source>
</evidence>
<dbReference type="AlphaFoldDB" id="A0A6A5QZ52"/>
<name>A0A6A5QZ52_AMPQU</name>
<evidence type="ECO:0000313" key="3">
    <source>
        <dbReference type="Proteomes" id="UP000800096"/>
    </source>
</evidence>
<dbReference type="OrthoDB" id="3793432at2759"/>
<dbReference type="EMBL" id="ML979132">
    <property type="protein sequence ID" value="KAF1920118.1"/>
    <property type="molecule type" value="Genomic_DNA"/>
</dbReference>
<feature type="domain" description="Probable double zinc ribbon" evidence="1">
    <location>
        <begin position="70"/>
        <end position="190"/>
    </location>
</feature>
<keyword evidence="3" id="KW-1185">Reference proteome</keyword>
<organism evidence="2 3">
    <name type="scientific">Ampelomyces quisqualis</name>
    <name type="common">Powdery mildew agent</name>
    <dbReference type="NCBI Taxonomy" id="50730"/>
    <lineage>
        <taxon>Eukaryota</taxon>
        <taxon>Fungi</taxon>
        <taxon>Dikarya</taxon>
        <taxon>Ascomycota</taxon>
        <taxon>Pezizomycotina</taxon>
        <taxon>Dothideomycetes</taxon>
        <taxon>Pleosporomycetidae</taxon>
        <taxon>Pleosporales</taxon>
        <taxon>Pleosporineae</taxon>
        <taxon>Phaeosphaeriaceae</taxon>
        <taxon>Ampelomyces</taxon>
    </lineage>
</organism>
<reference evidence="2" key="1">
    <citation type="journal article" date="2020" name="Stud. Mycol.">
        <title>101 Dothideomycetes genomes: a test case for predicting lifestyles and emergence of pathogens.</title>
        <authorList>
            <person name="Haridas S."/>
            <person name="Albert R."/>
            <person name="Binder M."/>
            <person name="Bloem J."/>
            <person name="Labutti K."/>
            <person name="Salamov A."/>
            <person name="Andreopoulos B."/>
            <person name="Baker S."/>
            <person name="Barry K."/>
            <person name="Bills G."/>
            <person name="Bluhm B."/>
            <person name="Cannon C."/>
            <person name="Castanera R."/>
            <person name="Culley D."/>
            <person name="Daum C."/>
            <person name="Ezra D."/>
            <person name="Gonzalez J."/>
            <person name="Henrissat B."/>
            <person name="Kuo A."/>
            <person name="Liang C."/>
            <person name="Lipzen A."/>
            <person name="Lutzoni F."/>
            <person name="Magnuson J."/>
            <person name="Mondo S."/>
            <person name="Nolan M."/>
            <person name="Ohm R."/>
            <person name="Pangilinan J."/>
            <person name="Park H.-J."/>
            <person name="Ramirez L."/>
            <person name="Alfaro M."/>
            <person name="Sun H."/>
            <person name="Tritt A."/>
            <person name="Yoshinaga Y."/>
            <person name="Zwiers L.-H."/>
            <person name="Turgeon B."/>
            <person name="Goodwin S."/>
            <person name="Spatafora J."/>
            <person name="Crous P."/>
            <person name="Grigoriev I."/>
        </authorList>
    </citation>
    <scope>NUCLEOTIDE SEQUENCE</scope>
    <source>
        <strain evidence="2">HMLAC05119</strain>
    </source>
</reference>
<protein>
    <recommendedName>
        <fullName evidence="1">Probable double zinc ribbon domain-containing protein</fullName>
    </recommendedName>
</protein>
<proteinExistence type="predicted"/>
<gene>
    <name evidence="2" type="ORF">BDU57DRAFT_3801</name>
</gene>
<dbReference type="Pfam" id="PF26652">
    <property type="entry name" value="Zn_ribbon_double"/>
    <property type="match status" value="1"/>
</dbReference>
<evidence type="ECO:0000259" key="1">
    <source>
        <dbReference type="Pfam" id="PF26652"/>
    </source>
</evidence>